<gene>
    <name evidence="1" type="ORF">ILYODFUR_000104</name>
</gene>
<dbReference type="EMBL" id="JAHRIQ010023175">
    <property type="protein sequence ID" value="MEQ2227608.1"/>
    <property type="molecule type" value="Genomic_DNA"/>
</dbReference>
<evidence type="ECO:0000313" key="2">
    <source>
        <dbReference type="Proteomes" id="UP001482620"/>
    </source>
</evidence>
<comment type="caution">
    <text evidence="1">The sequence shown here is derived from an EMBL/GenBank/DDBJ whole genome shotgun (WGS) entry which is preliminary data.</text>
</comment>
<name>A0ABV0T6Q1_9TELE</name>
<evidence type="ECO:0000313" key="1">
    <source>
        <dbReference type="EMBL" id="MEQ2227608.1"/>
    </source>
</evidence>
<organism evidence="1 2">
    <name type="scientific">Ilyodon furcidens</name>
    <name type="common">goldbreast splitfin</name>
    <dbReference type="NCBI Taxonomy" id="33524"/>
    <lineage>
        <taxon>Eukaryota</taxon>
        <taxon>Metazoa</taxon>
        <taxon>Chordata</taxon>
        <taxon>Craniata</taxon>
        <taxon>Vertebrata</taxon>
        <taxon>Euteleostomi</taxon>
        <taxon>Actinopterygii</taxon>
        <taxon>Neopterygii</taxon>
        <taxon>Teleostei</taxon>
        <taxon>Neoteleostei</taxon>
        <taxon>Acanthomorphata</taxon>
        <taxon>Ovalentaria</taxon>
        <taxon>Atherinomorphae</taxon>
        <taxon>Cyprinodontiformes</taxon>
        <taxon>Goodeidae</taxon>
        <taxon>Ilyodon</taxon>
    </lineage>
</organism>
<keyword evidence="2" id="KW-1185">Reference proteome</keyword>
<protein>
    <submittedName>
        <fullName evidence="1">Uncharacterized protein</fullName>
    </submittedName>
</protein>
<reference evidence="1 2" key="1">
    <citation type="submission" date="2021-06" db="EMBL/GenBank/DDBJ databases">
        <authorList>
            <person name="Palmer J.M."/>
        </authorList>
    </citation>
    <scope>NUCLEOTIDE SEQUENCE [LARGE SCALE GENOMIC DNA]</scope>
    <source>
        <strain evidence="2">if_2019</strain>
        <tissue evidence="1">Muscle</tissue>
    </source>
</reference>
<accession>A0ABV0T6Q1</accession>
<sequence length="106" mass="11863">MEGQTSTVAETGSTCFNQEYRIHLLLYSATCLQILVQGIHLMDQALINIKPLSNSQTDLFCYQPTNATIGKAKTKAAETQQICYCSRFFLDSGQFAVRCPTQRFIS</sequence>
<dbReference type="Proteomes" id="UP001482620">
    <property type="component" value="Unassembled WGS sequence"/>
</dbReference>
<proteinExistence type="predicted"/>